<dbReference type="InterPro" id="IPR057264">
    <property type="entry name" value="Ribosomal_uL24_C"/>
</dbReference>
<dbReference type="Pfam" id="PF17136">
    <property type="entry name" value="ribosomal_L24"/>
    <property type="match status" value="1"/>
</dbReference>
<evidence type="ECO:0000256" key="6">
    <source>
        <dbReference type="RuleBase" id="RU003477"/>
    </source>
</evidence>
<organism evidence="8 9">
    <name type="scientific">Candidatus Electronema aureum</name>
    <dbReference type="NCBI Taxonomy" id="2005002"/>
    <lineage>
        <taxon>Bacteria</taxon>
        <taxon>Pseudomonadati</taxon>
        <taxon>Thermodesulfobacteriota</taxon>
        <taxon>Desulfobulbia</taxon>
        <taxon>Desulfobulbales</taxon>
        <taxon>Desulfobulbaceae</taxon>
        <taxon>Candidatus Electronema</taxon>
    </lineage>
</organism>
<evidence type="ECO:0000313" key="8">
    <source>
        <dbReference type="EMBL" id="TAA76032.1"/>
    </source>
</evidence>
<evidence type="ECO:0000256" key="4">
    <source>
        <dbReference type="ARBA" id="ARBA00035206"/>
    </source>
</evidence>
<dbReference type="InterPro" id="IPR014722">
    <property type="entry name" value="Rib_uL2_dom2"/>
</dbReference>
<dbReference type="Gene3D" id="2.30.30.30">
    <property type="match status" value="1"/>
</dbReference>
<feature type="domain" description="KOW" evidence="7">
    <location>
        <begin position="7"/>
        <end position="34"/>
    </location>
</feature>
<comment type="subunit">
    <text evidence="5">Part of the 50S ribosomal subunit.</text>
</comment>
<dbReference type="InterPro" id="IPR041988">
    <property type="entry name" value="Ribosomal_uL24_KOW"/>
</dbReference>
<keyword evidence="5" id="KW-0694">RNA-binding</keyword>
<dbReference type="SUPFAM" id="SSF50104">
    <property type="entry name" value="Translation proteins SH3-like domain"/>
    <property type="match status" value="1"/>
</dbReference>
<dbReference type="InterPro" id="IPR005825">
    <property type="entry name" value="Ribosomal_uL24_CS"/>
</dbReference>
<keyword evidence="3 5" id="KW-0687">Ribonucleoprotein</keyword>
<keyword evidence="2 5" id="KW-0689">Ribosomal protein</keyword>
<keyword evidence="9" id="KW-1185">Reference proteome</keyword>
<dbReference type="SMART" id="SM00739">
    <property type="entry name" value="KOW"/>
    <property type="match status" value="1"/>
</dbReference>
<evidence type="ECO:0000313" key="9">
    <source>
        <dbReference type="Proteomes" id="UP000316238"/>
    </source>
</evidence>
<evidence type="ECO:0000256" key="2">
    <source>
        <dbReference type="ARBA" id="ARBA00022980"/>
    </source>
</evidence>
<dbReference type="InterPro" id="IPR008991">
    <property type="entry name" value="Translation_prot_SH3-like_sf"/>
</dbReference>
<dbReference type="InterPro" id="IPR005824">
    <property type="entry name" value="KOW"/>
</dbReference>
<dbReference type="GO" id="GO:0019843">
    <property type="term" value="F:rRNA binding"/>
    <property type="evidence" value="ECO:0007669"/>
    <property type="project" value="UniProtKB-UniRule"/>
</dbReference>
<dbReference type="CDD" id="cd06089">
    <property type="entry name" value="KOW_RPL26"/>
    <property type="match status" value="1"/>
</dbReference>
<comment type="function">
    <text evidence="5">One of the proteins that surrounds the polypeptide exit tunnel on the outside of the subunit.</text>
</comment>
<protein>
    <recommendedName>
        <fullName evidence="4 5">Large ribosomal subunit protein uL24</fullName>
    </recommendedName>
</protein>
<dbReference type="HAMAP" id="MF_01326_B">
    <property type="entry name" value="Ribosomal_uL24_B"/>
    <property type="match status" value="1"/>
</dbReference>
<dbReference type="Pfam" id="PF00467">
    <property type="entry name" value="KOW"/>
    <property type="match status" value="1"/>
</dbReference>
<evidence type="ECO:0000256" key="5">
    <source>
        <dbReference type="HAMAP-Rule" id="MF_01326"/>
    </source>
</evidence>
<dbReference type="GO" id="GO:0005840">
    <property type="term" value="C:ribosome"/>
    <property type="evidence" value="ECO:0007669"/>
    <property type="project" value="UniProtKB-KW"/>
</dbReference>
<accession>A0A521G4T0</accession>
<reference evidence="8" key="1">
    <citation type="submission" date="2017-07" db="EMBL/GenBank/DDBJ databases">
        <title>The cable genome - Insights into the physiology and evolution of filamentous bacteria capable of sulfide oxidation via long distance electron transfer.</title>
        <authorList>
            <person name="Thorup C."/>
            <person name="Bjerg J.T."/>
            <person name="Schreiber L."/>
            <person name="Nielsen L.P."/>
            <person name="Kjeldsen K.U."/>
            <person name="Boesen T."/>
            <person name="Boggild A."/>
            <person name="Meysman F."/>
            <person name="Geelhoed J."/>
            <person name="Schramm A."/>
        </authorList>
    </citation>
    <scope>NUCLEOTIDE SEQUENCE [LARGE SCALE GENOMIC DNA]</scope>
    <source>
        <strain evidence="8">GS</strain>
    </source>
</reference>
<dbReference type="NCBIfam" id="TIGR01079">
    <property type="entry name" value="rplX_bact"/>
    <property type="match status" value="1"/>
</dbReference>
<comment type="caution">
    <text evidence="8">The sequence shown here is derived from an EMBL/GenBank/DDBJ whole genome shotgun (WGS) entry which is preliminary data.</text>
</comment>
<dbReference type="GO" id="GO:0003735">
    <property type="term" value="F:structural constituent of ribosome"/>
    <property type="evidence" value="ECO:0007669"/>
    <property type="project" value="InterPro"/>
</dbReference>
<dbReference type="PANTHER" id="PTHR12903">
    <property type="entry name" value="MITOCHONDRIAL RIBOSOMAL PROTEIN L24"/>
    <property type="match status" value="1"/>
</dbReference>
<dbReference type="GO" id="GO:0006412">
    <property type="term" value="P:translation"/>
    <property type="evidence" value="ECO:0007669"/>
    <property type="project" value="UniProtKB-UniRule"/>
</dbReference>
<dbReference type="EMBL" id="NQJD01000002">
    <property type="protein sequence ID" value="TAA76032.1"/>
    <property type="molecule type" value="Genomic_DNA"/>
</dbReference>
<proteinExistence type="inferred from homology"/>
<evidence type="ECO:0000256" key="1">
    <source>
        <dbReference type="ARBA" id="ARBA00010618"/>
    </source>
</evidence>
<evidence type="ECO:0000256" key="3">
    <source>
        <dbReference type="ARBA" id="ARBA00023274"/>
    </source>
</evidence>
<evidence type="ECO:0000259" key="7">
    <source>
        <dbReference type="SMART" id="SM00739"/>
    </source>
</evidence>
<keyword evidence="5" id="KW-0699">rRNA-binding</keyword>
<dbReference type="Proteomes" id="UP000316238">
    <property type="component" value="Unassembled WGS sequence"/>
</dbReference>
<dbReference type="PROSITE" id="PS01108">
    <property type="entry name" value="RIBOSOMAL_L24"/>
    <property type="match status" value="1"/>
</dbReference>
<name>A0A521G4T0_9BACT</name>
<sequence length="115" mass="12455">MRQGQTSLQKNDQVEVIAGKDKGRVGKILKIDRVGSRAVVERINIMTKHQKAANAQQPGEIVKKEAPIHISNLMLVCPECAKTVRTGKKFLEDGTKVRVCKKCGATLTGSGNSGK</sequence>
<comment type="function">
    <text evidence="5">One of two assembly initiator proteins, it binds directly to the 5'-end of the 23S rRNA, where it nucleates assembly of the 50S subunit.</text>
</comment>
<dbReference type="AlphaFoldDB" id="A0A521G4T0"/>
<gene>
    <name evidence="5" type="primary">rplX</name>
    <name evidence="8" type="ORF">CDV28_102160</name>
</gene>
<dbReference type="GO" id="GO:1990904">
    <property type="term" value="C:ribonucleoprotein complex"/>
    <property type="evidence" value="ECO:0007669"/>
    <property type="project" value="UniProtKB-KW"/>
</dbReference>
<comment type="similarity">
    <text evidence="1 5 6">Belongs to the universal ribosomal protein uL24 family.</text>
</comment>
<dbReference type="InterPro" id="IPR003256">
    <property type="entry name" value="Ribosomal_uL24"/>
</dbReference>